<dbReference type="VEuPathDB" id="FungiDB:PTTG_00405"/>
<accession>A0A180G700</accession>
<dbReference type="InterPro" id="IPR046798">
    <property type="entry name" value="2OG-FeII_Oxy_6"/>
</dbReference>
<evidence type="ECO:0000313" key="4">
    <source>
        <dbReference type="EnsemblFungi" id="PTTG_00405-t43_1-p1"/>
    </source>
</evidence>
<keyword evidence="5" id="KW-1185">Reference proteome</keyword>
<proteinExistence type="predicted"/>
<reference evidence="4 5" key="3">
    <citation type="journal article" date="2017" name="G3 (Bethesda)">
        <title>Comparative analysis highlights variable genome content of wheat rusts and divergence of the mating loci.</title>
        <authorList>
            <person name="Cuomo C.A."/>
            <person name="Bakkeren G."/>
            <person name="Khalil H.B."/>
            <person name="Panwar V."/>
            <person name="Joly D."/>
            <person name="Linning R."/>
            <person name="Sakthikumar S."/>
            <person name="Song X."/>
            <person name="Adiconis X."/>
            <person name="Fan L."/>
            <person name="Goldberg J.M."/>
            <person name="Levin J.Z."/>
            <person name="Young S."/>
            <person name="Zeng Q."/>
            <person name="Anikster Y."/>
            <person name="Bruce M."/>
            <person name="Wang M."/>
            <person name="Yin C."/>
            <person name="McCallum B."/>
            <person name="Szabo L.J."/>
            <person name="Hulbert S."/>
            <person name="Chen X."/>
            <person name="Fellers J.P."/>
        </authorList>
    </citation>
    <scope>NUCLEOTIDE SEQUENCE</scope>
    <source>
        <strain evidence="4">isolate 1-1 / race 1 (BBBD)</strain>
        <strain evidence="5">Isolate 1-1 / race 1 (BBBD)</strain>
    </source>
</reference>
<dbReference type="Proteomes" id="UP000005240">
    <property type="component" value="Unassembled WGS sequence"/>
</dbReference>
<dbReference type="Pfam" id="PF20515">
    <property type="entry name" value="2OG-FeII_Oxy_6"/>
    <property type="match status" value="1"/>
</dbReference>
<evidence type="ECO:0000313" key="3">
    <source>
        <dbReference type="EMBL" id="OAV88112.1"/>
    </source>
</evidence>
<reference evidence="4" key="4">
    <citation type="submission" date="2025-05" db="UniProtKB">
        <authorList>
            <consortium name="EnsemblFungi"/>
        </authorList>
    </citation>
    <scope>IDENTIFICATION</scope>
    <source>
        <strain evidence="4">isolate 1-1 / race 1 (BBBD)</strain>
    </source>
</reference>
<protein>
    <recommendedName>
        <fullName evidence="2">Tet-like 2OG-Fe(II) oxygenase domain-containing protein</fullName>
    </recommendedName>
</protein>
<organism evidence="3">
    <name type="scientific">Puccinia triticina (isolate 1-1 / race 1 (BBBD))</name>
    <name type="common">Brown leaf rust fungus</name>
    <dbReference type="NCBI Taxonomy" id="630390"/>
    <lineage>
        <taxon>Eukaryota</taxon>
        <taxon>Fungi</taxon>
        <taxon>Dikarya</taxon>
        <taxon>Basidiomycota</taxon>
        <taxon>Pucciniomycotina</taxon>
        <taxon>Pucciniomycetes</taxon>
        <taxon>Pucciniales</taxon>
        <taxon>Pucciniaceae</taxon>
        <taxon>Puccinia</taxon>
    </lineage>
</organism>
<gene>
    <name evidence="3" type="ORF">PTTG_00405</name>
</gene>
<feature type="domain" description="Tet-like 2OG-Fe(II) oxygenase" evidence="2">
    <location>
        <begin position="124"/>
        <end position="331"/>
    </location>
</feature>
<evidence type="ECO:0000256" key="1">
    <source>
        <dbReference type="SAM" id="MobiDB-lite"/>
    </source>
</evidence>
<evidence type="ECO:0000259" key="2">
    <source>
        <dbReference type="Pfam" id="PF20515"/>
    </source>
</evidence>
<reference evidence="3" key="1">
    <citation type="submission" date="2009-11" db="EMBL/GenBank/DDBJ databases">
        <authorList>
            <consortium name="The Broad Institute Genome Sequencing Platform"/>
            <person name="Ward D."/>
            <person name="Feldgarden M."/>
            <person name="Earl A."/>
            <person name="Young S.K."/>
            <person name="Zeng Q."/>
            <person name="Koehrsen M."/>
            <person name="Alvarado L."/>
            <person name="Berlin A."/>
            <person name="Bochicchio J."/>
            <person name="Borenstein D."/>
            <person name="Chapman S.B."/>
            <person name="Chen Z."/>
            <person name="Engels R."/>
            <person name="Freedman E."/>
            <person name="Gellesch M."/>
            <person name="Goldberg J."/>
            <person name="Griggs A."/>
            <person name="Gujja S."/>
            <person name="Heilman E."/>
            <person name="Heiman D."/>
            <person name="Hepburn T."/>
            <person name="Howarth C."/>
            <person name="Jen D."/>
            <person name="Larson L."/>
            <person name="Lewis B."/>
            <person name="Mehta T."/>
            <person name="Park D."/>
            <person name="Pearson M."/>
            <person name="Roberts A."/>
            <person name="Saif S."/>
            <person name="Shea T."/>
            <person name="Shenoy N."/>
            <person name="Sisk P."/>
            <person name="Stolte C."/>
            <person name="Sykes S."/>
            <person name="Thomson T."/>
            <person name="Walk T."/>
            <person name="White J."/>
            <person name="Yandava C."/>
            <person name="Izard J."/>
            <person name="Baranova O.V."/>
            <person name="Blanton J.M."/>
            <person name="Tanner A.C."/>
            <person name="Dewhirst F.E."/>
            <person name="Haas B."/>
            <person name="Nusbaum C."/>
            <person name="Birren B."/>
        </authorList>
    </citation>
    <scope>NUCLEOTIDE SEQUENCE [LARGE SCALE GENOMIC DNA]</scope>
    <source>
        <strain evidence="3">1-1 BBBD Race 1</strain>
    </source>
</reference>
<dbReference type="EnsemblFungi" id="PTTG_00405-t43_1">
    <property type="protein sequence ID" value="PTTG_00405-t43_1-p1"/>
    <property type="gene ID" value="PTTG_00405"/>
</dbReference>
<dbReference type="EMBL" id="ADAS02000213">
    <property type="protein sequence ID" value="OAV88112.1"/>
    <property type="molecule type" value="Genomic_DNA"/>
</dbReference>
<evidence type="ECO:0000313" key="5">
    <source>
        <dbReference type="Proteomes" id="UP000005240"/>
    </source>
</evidence>
<dbReference type="AlphaFoldDB" id="A0A180G700"/>
<name>A0A180G700_PUCT1</name>
<sequence>MISSIKEAYLKRRKCNNRHKRQENERNSEMVLTIDDTAGEPESDPTETKKRITWTYRKFKKVELYPHMIDDPKRPPTEAEYQHAKKIADRFFNFSGGKVVVCDKQNRSKILAVIEFTPIDELTETELKEINSVTTFLHKAKKFVKAVAGKGRSWGGWMRMIGWRKGMDEYELLGRYRDGEAIAEATEEYDELMRSSATISDIIGGYFKRLANVVFADNQDLMKTNSIPTMAALDVVTPLSEFDCAPNLSFTAGGFVNSPHKDEGDISEFAFVMWVPTNIGDGSLARPSDGYDVTGGAFVFPDYGFGIDFSKQKGIVKMVWRAREVRHCTLPTIDTPQHTRTGMSLQVNKKTANACRDIENETIYDRPSNKEKDKSKFYYGDHANHMSIQK</sequence>
<dbReference type="OrthoDB" id="2506686at2759"/>
<feature type="region of interest" description="Disordered" evidence="1">
    <location>
        <begin position="16"/>
        <end position="48"/>
    </location>
</feature>
<reference evidence="3" key="2">
    <citation type="submission" date="2016-05" db="EMBL/GenBank/DDBJ databases">
        <title>Comparative analysis highlights variable genome content of wheat rusts and divergence of the mating loci.</title>
        <authorList>
            <person name="Cuomo C.A."/>
            <person name="Bakkeren G."/>
            <person name="Szabo L."/>
            <person name="Khalil H."/>
            <person name="Joly D."/>
            <person name="Goldberg J."/>
            <person name="Young S."/>
            <person name="Zeng Q."/>
            <person name="Fellers J."/>
        </authorList>
    </citation>
    <scope>NUCLEOTIDE SEQUENCE [LARGE SCALE GENOMIC DNA]</scope>
    <source>
        <strain evidence="3">1-1 BBBD Race 1</strain>
    </source>
</reference>